<keyword evidence="2" id="KW-1185">Reference proteome</keyword>
<evidence type="ECO:0000313" key="1">
    <source>
        <dbReference type="EMBL" id="SIR62709.1"/>
    </source>
</evidence>
<proteinExistence type="predicted"/>
<name>A0ABY1KCZ4_9BACL</name>
<protein>
    <recommendedName>
        <fullName evidence="3">Toxin</fullName>
    </recommendedName>
</protein>
<organism evidence="1 2">
    <name type="scientific">Paenibacillus macquariensis</name>
    <dbReference type="NCBI Taxonomy" id="948756"/>
    <lineage>
        <taxon>Bacteria</taxon>
        <taxon>Bacillati</taxon>
        <taxon>Bacillota</taxon>
        <taxon>Bacilli</taxon>
        <taxon>Bacillales</taxon>
        <taxon>Paenibacillaceae</taxon>
        <taxon>Paenibacillus</taxon>
    </lineage>
</organism>
<dbReference type="EMBL" id="FTNK01000024">
    <property type="protein sequence ID" value="SIR62709.1"/>
    <property type="molecule type" value="Genomic_DNA"/>
</dbReference>
<evidence type="ECO:0000313" key="2">
    <source>
        <dbReference type="Proteomes" id="UP000186666"/>
    </source>
</evidence>
<sequence length="218" mass="25320">MSMREVIDALSDEMLACAELEQDPLFHRIPKGQIPYYVRSSLEMGRQMAADYMGTSVRLLCQREGLKHEITSKSGKFHNVSFRAQIDFATNPPEIMIYSSSLSEMQQALETVMGHQESPDLDRLIDIHLAHEFYHYLEYKSGRFTNELLEPIDVLKLGFYTKRSSVVKCSEIAAHAFCKEIIGLPYLPNLLDYVYLIENKTMSIEQFRHNMQDWNNWV</sequence>
<gene>
    <name evidence="1" type="ORF">SAMN05421578_12429</name>
</gene>
<reference evidence="1 2" key="1">
    <citation type="submission" date="2017-01" db="EMBL/GenBank/DDBJ databases">
        <authorList>
            <person name="Varghese N."/>
            <person name="Submissions S."/>
        </authorList>
    </citation>
    <scope>NUCLEOTIDE SEQUENCE [LARGE SCALE GENOMIC DNA]</scope>
    <source>
        <strain evidence="1 2">ATCC 23464</strain>
    </source>
</reference>
<accession>A0ABY1KCZ4</accession>
<dbReference type="Proteomes" id="UP000186666">
    <property type="component" value="Unassembled WGS sequence"/>
</dbReference>
<comment type="caution">
    <text evidence="1">The sequence shown here is derived from an EMBL/GenBank/DDBJ whole genome shotgun (WGS) entry which is preliminary data.</text>
</comment>
<evidence type="ECO:0008006" key="3">
    <source>
        <dbReference type="Google" id="ProtNLM"/>
    </source>
</evidence>